<evidence type="ECO:0000259" key="9">
    <source>
        <dbReference type="PROSITE" id="PS50157"/>
    </source>
</evidence>
<evidence type="ECO:0000256" key="6">
    <source>
        <dbReference type="ARBA" id="ARBA00023125"/>
    </source>
</evidence>
<dbReference type="GO" id="GO:0000978">
    <property type="term" value="F:RNA polymerase II cis-regulatory region sequence-specific DNA binding"/>
    <property type="evidence" value="ECO:0007669"/>
    <property type="project" value="TreeGrafter"/>
</dbReference>
<dbReference type="Pfam" id="PF00096">
    <property type="entry name" value="zf-C2H2"/>
    <property type="match status" value="6"/>
</dbReference>
<dbReference type="GO" id="GO:0006357">
    <property type="term" value="P:regulation of transcription by RNA polymerase II"/>
    <property type="evidence" value="ECO:0007669"/>
    <property type="project" value="TreeGrafter"/>
</dbReference>
<evidence type="ECO:0000256" key="2">
    <source>
        <dbReference type="ARBA" id="ARBA00022723"/>
    </source>
</evidence>
<evidence type="ECO:0000256" key="5">
    <source>
        <dbReference type="ARBA" id="ARBA00022833"/>
    </source>
</evidence>
<evidence type="ECO:0000313" key="10">
    <source>
        <dbReference type="Ensembl" id="ENSPNYP00000004629.1"/>
    </source>
</evidence>
<evidence type="ECO:0000256" key="1">
    <source>
        <dbReference type="ARBA" id="ARBA00004123"/>
    </source>
</evidence>
<feature type="domain" description="C2H2-type" evidence="9">
    <location>
        <begin position="168"/>
        <end position="195"/>
    </location>
</feature>
<feature type="domain" description="C2H2-type" evidence="9">
    <location>
        <begin position="84"/>
        <end position="111"/>
    </location>
</feature>
<dbReference type="Gene3D" id="3.30.160.60">
    <property type="entry name" value="Classic Zinc Finger"/>
    <property type="match status" value="5"/>
</dbReference>
<dbReference type="InterPro" id="IPR050589">
    <property type="entry name" value="Ikaros_C2H2-ZF"/>
</dbReference>
<dbReference type="PROSITE" id="PS50157">
    <property type="entry name" value="ZINC_FINGER_C2H2_2"/>
    <property type="match status" value="6"/>
</dbReference>
<keyword evidence="2" id="KW-0479">Metal-binding</keyword>
<dbReference type="AlphaFoldDB" id="A0A3B4F4S4"/>
<keyword evidence="5" id="KW-0862">Zinc</keyword>
<dbReference type="GeneTree" id="ENSGT01150000286939"/>
<dbReference type="FunFam" id="3.30.160.60:FF:001498">
    <property type="entry name" value="Zinc finger protein 404"/>
    <property type="match status" value="1"/>
</dbReference>
<dbReference type="STRING" id="303518.ENSPNYP00000004629"/>
<evidence type="ECO:0000256" key="3">
    <source>
        <dbReference type="ARBA" id="ARBA00022737"/>
    </source>
</evidence>
<proteinExistence type="predicted"/>
<feature type="domain" description="C2H2-type" evidence="9">
    <location>
        <begin position="140"/>
        <end position="167"/>
    </location>
</feature>
<dbReference type="InterPro" id="IPR036236">
    <property type="entry name" value="Znf_C2H2_sf"/>
</dbReference>
<name>A0A3B4F4S4_9CICH</name>
<keyword evidence="7" id="KW-0539">Nucleus</keyword>
<sequence length="290" mass="33481">KAPPLSMFLTFTLQWMHRRVAWVFPLSRLPTNEDLMLFSKLSVIICSLFQATFRIKMLKEFPDLHCVYGSSSRPCRHCGGGKAFRCDLCGKTFSYRRSLKVHQRRHTGDKMNYCKECGSGFPTSSALKKHELYHSGVKDHLCDQCGSSFTTADHLKDHKRVHTGEKPYKCRHCDKSFSRSSGCNRHERTHIEENFSCDQCDKSFKNFTSYSKHKRSHAANKLFHCYQCAKSFTSLSALCKHQRDHAGLKSLDHNESDETERSSSGFRVRLKHLEIRLHRVQLESPVKSVS</sequence>
<dbReference type="InterPro" id="IPR013087">
    <property type="entry name" value="Znf_C2H2_type"/>
</dbReference>
<dbReference type="GO" id="GO:0008270">
    <property type="term" value="F:zinc ion binding"/>
    <property type="evidence" value="ECO:0007669"/>
    <property type="project" value="UniProtKB-KW"/>
</dbReference>
<comment type="subcellular location">
    <subcellularLocation>
        <location evidence="1">Nucleus</location>
    </subcellularLocation>
</comment>
<feature type="domain" description="C2H2-type" evidence="9">
    <location>
        <begin position="195"/>
        <end position="222"/>
    </location>
</feature>
<dbReference type="FunFam" id="3.30.160.60:FF:001840">
    <property type="entry name" value="Paternally-expressed gene 3 protein"/>
    <property type="match status" value="1"/>
</dbReference>
<evidence type="ECO:0000256" key="7">
    <source>
        <dbReference type="ARBA" id="ARBA00023242"/>
    </source>
</evidence>
<accession>A0A3B4F4S4</accession>
<organism evidence="10">
    <name type="scientific">Pundamilia nyererei</name>
    <dbReference type="NCBI Taxonomy" id="303518"/>
    <lineage>
        <taxon>Eukaryota</taxon>
        <taxon>Metazoa</taxon>
        <taxon>Chordata</taxon>
        <taxon>Craniata</taxon>
        <taxon>Vertebrata</taxon>
        <taxon>Euteleostomi</taxon>
        <taxon>Actinopterygii</taxon>
        <taxon>Neopterygii</taxon>
        <taxon>Teleostei</taxon>
        <taxon>Neoteleostei</taxon>
        <taxon>Acanthomorphata</taxon>
        <taxon>Ovalentaria</taxon>
        <taxon>Cichlomorphae</taxon>
        <taxon>Cichliformes</taxon>
        <taxon>Cichlidae</taxon>
        <taxon>African cichlids</taxon>
        <taxon>Pseudocrenilabrinae</taxon>
        <taxon>Haplochromini</taxon>
        <taxon>Pundamilia</taxon>
    </lineage>
</organism>
<dbReference type="FunFam" id="3.30.160.60:FF:000690">
    <property type="entry name" value="Zinc finger protein 354C"/>
    <property type="match status" value="1"/>
</dbReference>
<dbReference type="PANTHER" id="PTHR24404">
    <property type="entry name" value="ZINC FINGER PROTEIN"/>
    <property type="match status" value="1"/>
</dbReference>
<keyword evidence="6" id="KW-0238">DNA-binding</keyword>
<feature type="domain" description="C2H2-type" evidence="9">
    <location>
        <begin position="223"/>
        <end position="250"/>
    </location>
</feature>
<keyword evidence="3" id="KW-0677">Repeat</keyword>
<dbReference type="SMART" id="SM00355">
    <property type="entry name" value="ZnF_C2H2"/>
    <property type="match status" value="6"/>
</dbReference>
<evidence type="ECO:0000256" key="4">
    <source>
        <dbReference type="ARBA" id="ARBA00022771"/>
    </source>
</evidence>
<dbReference type="PROSITE" id="PS00028">
    <property type="entry name" value="ZINC_FINGER_C2H2_1"/>
    <property type="match status" value="6"/>
</dbReference>
<keyword evidence="4 8" id="KW-0863">Zinc-finger</keyword>
<feature type="domain" description="C2H2-type" evidence="9">
    <location>
        <begin position="112"/>
        <end position="139"/>
    </location>
</feature>
<dbReference type="GO" id="GO:0003700">
    <property type="term" value="F:DNA-binding transcription factor activity"/>
    <property type="evidence" value="ECO:0007669"/>
    <property type="project" value="TreeGrafter"/>
</dbReference>
<dbReference type="Ensembl" id="ENSPNYT00000004746.1">
    <property type="protein sequence ID" value="ENSPNYP00000004629.1"/>
    <property type="gene ID" value="ENSPNYG00000003597.1"/>
</dbReference>
<evidence type="ECO:0000256" key="8">
    <source>
        <dbReference type="PROSITE-ProRule" id="PRU00042"/>
    </source>
</evidence>
<dbReference type="SUPFAM" id="SSF57667">
    <property type="entry name" value="beta-beta-alpha zinc fingers"/>
    <property type="match status" value="4"/>
</dbReference>
<reference evidence="10" key="1">
    <citation type="submission" date="2023-09" db="UniProtKB">
        <authorList>
            <consortium name="Ensembl"/>
        </authorList>
    </citation>
    <scope>IDENTIFICATION</scope>
</reference>
<dbReference type="PANTHER" id="PTHR24404:SF111">
    <property type="entry name" value="GASTRULA ZINC FINGER PROTEIN XLCGF49.1-LIKE-RELATED"/>
    <property type="match status" value="1"/>
</dbReference>
<protein>
    <recommendedName>
        <fullName evidence="9">C2H2-type domain-containing protein</fullName>
    </recommendedName>
</protein>
<dbReference type="GO" id="GO:0005634">
    <property type="term" value="C:nucleus"/>
    <property type="evidence" value="ECO:0007669"/>
    <property type="project" value="UniProtKB-SubCell"/>
</dbReference>